<dbReference type="InterPro" id="IPR017853">
    <property type="entry name" value="GH"/>
</dbReference>
<dbReference type="InterPro" id="IPR018526">
    <property type="entry name" value="Glyco_hydro_29_CS"/>
</dbReference>
<comment type="similarity">
    <text evidence="4 9">Belongs to the glycosyl hydrolase 29 family.</text>
</comment>
<sequence>MRALVSLALLICLIISINADYTPDWESLDSRPIPSWFDQEKFGIFIHWGVYAVPSYSCDTAAEWYWHGLSEGSKCTKEFHDKNFGSNFRYGDFGTSFTAEFFDPNQWADLFQKSGARYVVLTSKHHDGYCLWPSFESWNWNSVDVGPHKDLVGLLSDAVKAKGLHMGLYHSLYEWYNPYYLKDKESKGASQDYVNKVLMPQLKDVINRYKPEVLWTDGEWEMPSTYWKATEFLAWLYNSSPVKDTIVVNDRYGSDTRSKHGGFYTEENHDDPKQLTTRKWERCYTIDKSTWGYARNHDISSYFSSEELVHTLIKNTAYGGNLLINVGPTKEGTIPTVFQDRLLDMGDWLKVNGDAIFKTHPWRVQNQTQATGKNIGFYTSNTGTVNYIMTGWPVDNVVALNDPKPSSNASVELVGFGKLKWSIDGVLKVMLPPLTIGQLPCKYAWTIRLINFK</sequence>
<dbReference type="InterPro" id="IPR057739">
    <property type="entry name" value="Glyco_hydro_29_N"/>
</dbReference>
<keyword evidence="14" id="KW-1185">Reference proteome</keyword>
<protein>
    <recommendedName>
        <fullName evidence="5">alpha-L-fucosidase</fullName>
        <ecNumber evidence="5">3.2.1.51</ecNumber>
    </recommendedName>
</protein>
<dbReference type="EC" id="3.2.1.51" evidence="5"/>
<evidence type="ECO:0000313" key="14">
    <source>
        <dbReference type="Proteomes" id="UP001431209"/>
    </source>
</evidence>
<evidence type="ECO:0000313" key="13">
    <source>
        <dbReference type="EMBL" id="KAL0491059.1"/>
    </source>
</evidence>
<reference evidence="13 14" key="1">
    <citation type="submission" date="2024-03" db="EMBL/GenBank/DDBJ databases">
        <title>The Acrasis kona genome and developmental transcriptomes reveal deep origins of eukaryotic multicellular pathways.</title>
        <authorList>
            <person name="Sheikh S."/>
            <person name="Fu C.-J."/>
            <person name="Brown M.W."/>
            <person name="Baldauf S.L."/>
        </authorList>
    </citation>
    <scope>NUCLEOTIDE SEQUENCE [LARGE SCALE GENOMIC DNA]</scope>
    <source>
        <strain evidence="13 14">ATCC MYA-3509</strain>
    </source>
</reference>
<dbReference type="Gene3D" id="3.20.20.80">
    <property type="entry name" value="Glycosidases"/>
    <property type="match status" value="1"/>
</dbReference>
<feature type="domain" description="Glycoside hydrolase family 29 N-terminal" evidence="11">
    <location>
        <begin position="18"/>
        <end position="354"/>
    </location>
</feature>
<proteinExistence type="inferred from homology"/>
<feature type="domain" description="Alpha-L-fucosidase C-terminal" evidence="12">
    <location>
        <begin position="377"/>
        <end position="449"/>
    </location>
</feature>
<dbReference type="PANTHER" id="PTHR10030">
    <property type="entry name" value="ALPHA-L-FUCOSIDASE"/>
    <property type="match status" value="1"/>
</dbReference>
<dbReference type="PANTHER" id="PTHR10030:SF37">
    <property type="entry name" value="ALPHA-L-FUCOSIDASE-RELATED"/>
    <property type="match status" value="1"/>
</dbReference>
<dbReference type="Pfam" id="PF01120">
    <property type="entry name" value="Alpha_L_fucos"/>
    <property type="match status" value="1"/>
</dbReference>
<dbReference type="SMART" id="SM00812">
    <property type="entry name" value="Alpha_L_fucos"/>
    <property type="match status" value="1"/>
</dbReference>
<feature type="signal peptide" evidence="9">
    <location>
        <begin position="1"/>
        <end position="19"/>
    </location>
</feature>
<dbReference type="InterPro" id="IPR013780">
    <property type="entry name" value="Glyco_hydro_b"/>
</dbReference>
<dbReference type="EMBL" id="JAOPGA020001753">
    <property type="protein sequence ID" value="KAL0491059.1"/>
    <property type="molecule type" value="Genomic_DNA"/>
</dbReference>
<dbReference type="FunFam" id="3.20.20.80:FF:000201">
    <property type="entry name" value="Alpha-L-fucosidase"/>
    <property type="match status" value="1"/>
</dbReference>
<dbReference type="Pfam" id="PF16757">
    <property type="entry name" value="Fucosidase_C"/>
    <property type="match status" value="1"/>
</dbReference>
<dbReference type="Proteomes" id="UP001431209">
    <property type="component" value="Unassembled WGS sequence"/>
</dbReference>
<evidence type="ECO:0000256" key="3">
    <source>
        <dbReference type="ARBA" id="ARBA00004071"/>
    </source>
</evidence>
<dbReference type="InterPro" id="IPR000933">
    <property type="entry name" value="Glyco_hydro_29"/>
</dbReference>
<dbReference type="GO" id="GO:0004560">
    <property type="term" value="F:alpha-L-fucosidase activity"/>
    <property type="evidence" value="ECO:0007669"/>
    <property type="project" value="UniProtKB-EC"/>
</dbReference>
<evidence type="ECO:0000256" key="2">
    <source>
        <dbReference type="ARBA" id="ARBA00000419"/>
    </source>
</evidence>
<dbReference type="GO" id="GO:0005764">
    <property type="term" value="C:lysosome"/>
    <property type="evidence" value="ECO:0007669"/>
    <property type="project" value="TreeGrafter"/>
</dbReference>
<evidence type="ECO:0000256" key="10">
    <source>
        <dbReference type="PIRSR" id="PIRSR001092-1"/>
    </source>
</evidence>
<feature type="site" description="May be important for catalysis" evidence="10">
    <location>
        <position position="283"/>
    </location>
</feature>
<dbReference type="GO" id="GO:0016139">
    <property type="term" value="P:glycoside catabolic process"/>
    <property type="evidence" value="ECO:0007669"/>
    <property type="project" value="TreeGrafter"/>
</dbReference>
<feature type="chain" id="PRO_5043115574" description="alpha-L-fucosidase" evidence="9">
    <location>
        <begin position="20"/>
        <end position="453"/>
    </location>
</feature>
<evidence type="ECO:0000256" key="7">
    <source>
        <dbReference type="ARBA" id="ARBA00022801"/>
    </source>
</evidence>
<dbReference type="GO" id="GO:0006004">
    <property type="term" value="P:fucose metabolic process"/>
    <property type="evidence" value="ECO:0007669"/>
    <property type="project" value="InterPro"/>
</dbReference>
<comment type="catalytic activity">
    <reaction evidence="2">
        <text>a neolactoside IV(2)-alpha-Fuc-nLc4Cer(d18:0) + H2O = a neolactoside nLc4Cer(d18:0) + L-fucose</text>
        <dbReference type="Rhea" id="RHEA:49308"/>
        <dbReference type="ChEBI" id="CHEBI:2181"/>
        <dbReference type="ChEBI" id="CHEBI:15377"/>
        <dbReference type="ChEBI" id="CHEBI:91119"/>
        <dbReference type="ChEBI" id="CHEBI:91121"/>
    </reaction>
    <physiologicalReaction direction="left-to-right" evidence="2">
        <dbReference type="Rhea" id="RHEA:49309"/>
    </physiologicalReaction>
</comment>
<dbReference type="AlphaFoldDB" id="A0AAW2ZP97"/>
<comment type="function">
    <text evidence="3">Alpha-L-fucosidase is responsible for hydrolyzing the alpha-1,6-linked fucose joined to the reducing-end N-acetylglucosamine of the carbohydrate moieties of glycoproteins.</text>
</comment>
<evidence type="ECO:0000256" key="8">
    <source>
        <dbReference type="ARBA" id="ARBA00023295"/>
    </source>
</evidence>
<evidence type="ECO:0000256" key="4">
    <source>
        <dbReference type="ARBA" id="ARBA00007951"/>
    </source>
</evidence>
<evidence type="ECO:0000256" key="6">
    <source>
        <dbReference type="ARBA" id="ARBA00022729"/>
    </source>
</evidence>
<name>A0AAW2ZP97_9EUKA</name>
<comment type="caution">
    <text evidence="13">The sequence shown here is derived from an EMBL/GenBank/DDBJ whole genome shotgun (WGS) entry which is preliminary data.</text>
</comment>
<keyword evidence="6 9" id="KW-0732">Signal</keyword>
<evidence type="ECO:0000256" key="1">
    <source>
        <dbReference type="ARBA" id="ARBA00000321"/>
    </source>
</evidence>
<dbReference type="PIRSF" id="PIRSF001092">
    <property type="entry name" value="Alpha-L-fucosidase"/>
    <property type="match status" value="1"/>
</dbReference>
<evidence type="ECO:0000259" key="11">
    <source>
        <dbReference type="Pfam" id="PF01120"/>
    </source>
</evidence>
<dbReference type="Gene3D" id="2.60.40.1180">
    <property type="entry name" value="Golgi alpha-mannosidase II"/>
    <property type="match status" value="1"/>
</dbReference>
<evidence type="ECO:0000256" key="9">
    <source>
        <dbReference type="PIRNR" id="PIRNR001092"/>
    </source>
</evidence>
<dbReference type="PRINTS" id="PR00741">
    <property type="entry name" value="GLHYDRLASE29"/>
</dbReference>
<organism evidence="13 14">
    <name type="scientific">Acrasis kona</name>
    <dbReference type="NCBI Taxonomy" id="1008807"/>
    <lineage>
        <taxon>Eukaryota</taxon>
        <taxon>Discoba</taxon>
        <taxon>Heterolobosea</taxon>
        <taxon>Tetramitia</taxon>
        <taxon>Eutetramitia</taxon>
        <taxon>Acrasidae</taxon>
        <taxon>Acrasis</taxon>
    </lineage>
</organism>
<comment type="catalytic activity">
    <reaction evidence="1">
        <text>a neolactoside IV(2)-alpha-Fuc-nLc4Cer(d18:1(4E)) + H2O = a neolactoside nLc4Cer(d18:1(4E)) + L-fucose</text>
        <dbReference type="Rhea" id="RHEA:48224"/>
        <dbReference type="ChEBI" id="CHEBI:2181"/>
        <dbReference type="ChEBI" id="CHEBI:15377"/>
        <dbReference type="ChEBI" id="CHEBI:17006"/>
        <dbReference type="ChEBI" id="CHEBI:28691"/>
    </reaction>
    <physiologicalReaction direction="left-to-right" evidence="1">
        <dbReference type="Rhea" id="RHEA:48225"/>
    </physiologicalReaction>
</comment>
<dbReference type="SUPFAM" id="SSF51445">
    <property type="entry name" value="(Trans)glycosidases"/>
    <property type="match status" value="1"/>
</dbReference>
<accession>A0AAW2ZP97</accession>
<evidence type="ECO:0000256" key="5">
    <source>
        <dbReference type="ARBA" id="ARBA00012662"/>
    </source>
</evidence>
<gene>
    <name evidence="13" type="ORF">AKO1_009708</name>
</gene>
<evidence type="ECO:0000259" key="12">
    <source>
        <dbReference type="Pfam" id="PF16757"/>
    </source>
</evidence>
<dbReference type="InterPro" id="IPR031919">
    <property type="entry name" value="Fucosidase_C"/>
</dbReference>
<dbReference type="InterPro" id="IPR016286">
    <property type="entry name" value="FUC_metazoa-typ"/>
</dbReference>
<dbReference type="PROSITE" id="PS00385">
    <property type="entry name" value="ALPHA_L_FUCOSIDASE"/>
    <property type="match status" value="1"/>
</dbReference>
<keyword evidence="7 9" id="KW-0378">Hydrolase</keyword>
<keyword evidence="8 9" id="KW-0326">Glycosidase</keyword>